<protein>
    <submittedName>
        <fullName evidence="1">Uncharacterized protein</fullName>
    </submittedName>
</protein>
<gene>
    <name evidence="1" type="ORF">V1477_003772</name>
</gene>
<dbReference type="Proteomes" id="UP001607303">
    <property type="component" value="Unassembled WGS sequence"/>
</dbReference>
<dbReference type="AlphaFoldDB" id="A0ABD2CS16"/>
<evidence type="ECO:0000313" key="1">
    <source>
        <dbReference type="EMBL" id="KAL2747877.1"/>
    </source>
</evidence>
<dbReference type="EMBL" id="JAYRBN010000034">
    <property type="protein sequence ID" value="KAL2747877.1"/>
    <property type="molecule type" value="Genomic_DNA"/>
</dbReference>
<name>A0ABD2CS16_VESMC</name>
<sequence length="102" mass="11606">MQENKLRLREPSEILRREGVSGATVNAATATATAVRKEETTMLWRNFTSSVTMELSKEREVLRRGDQGEKRVPGRSYSVPTIDRVMNKGLVFFSSITLVRIY</sequence>
<accession>A0ABD2CS16</accession>
<reference evidence="1 2" key="1">
    <citation type="journal article" date="2024" name="Ann. Entomol. Soc. Am.">
        <title>Genomic analyses of the southern and eastern yellowjacket wasps (Hymenoptera: Vespidae) reveal evolutionary signatures of social life.</title>
        <authorList>
            <person name="Catto M.A."/>
            <person name="Caine P.B."/>
            <person name="Orr S.E."/>
            <person name="Hunt B.G."/>
            <person name="Goodisman M.A.D."/>
        </authorList>
    </citation>
    <scope>NUCLEOTIDE SEQUENCE [LARGE SCALE GENOMIC DNA]</scope>
    <source>
        <strain evidence="1">232</strain>
        <tissue evidence="1">Head and thorax</tissue>
    </source>
</reference>
<proteinExistence type="predicted"/>
<organism evidence="1 2">
    <name type="scientific">Vespula maculifrons</name>
    <name type="common">Eastern yellow jacket</name>
    <name type="synonym">Wasp</name>
    <dbReference type="NCBI Taxonomy" id="7453"/>
    <lineage>
        <taxon>Eukaryota</taxon>
        <taxon>Metazoa</taxon>
        <taxon>Ecdysozoa</taxon>
        <taxon>Arthropoda</taxon>
        <taxon>Hexapoda</taxon>
        <taxon>Insecta</taxon>
        <taxon>Pterygota</taxon>
        <taxon>Neoptera</taxon>
        <taxon>Endopterygota</taxon>
        <taxon>Hymenoptera</taxon>
        <taxon>Apocrita</taxon>
        <taxon>Aculeata</taxon>
        <taxon>Vespoidea</taxon>
        <taxon>Vespidae</taxon>
        <taxon>Vespinae</taxon>
        <taxon>Vespula</taxon>
    </lineage>
</organism>
<evidence type="ECO:0000313" key="2">
    <source>
        <dbReference type="Proteomes" id="UP001607303"/>
    </source>
</evidence>
<comment type="caution">
    <text evidence="1">The sequence shown here is derived from an EMBL/GenBank/DDBJ whole genome shotgun (WGS) entry which is preliminary data.</text>
</comment>
<keyword evidence="2" id="KW-1185">Reference proteome</keyword>